<dbReference type="AlphaFoldDB" id="A0A0R1V490"/>
<evidence type="ECO:0008006" key="3">
    <source>
        <dbReference type="Google" id="ProtNLM"/>
    </source>
</evidence>
<comment type="caution">
    <text evidence="1">The sequence shown here is derived from an EMBL/GenBank/DDBJ whole genome shotgun (WGS) entry which is preliminary data.</text>
</comment>
<dbReference type="STRING" id="1423801.FD50_GL001228"/>
<dbReference type="EMBL" id="AZFQ01000010">
    <property type="protein sequence ID" value="KRM00353.1"/>
    <property type="molecule type" value="Genomic_DNA"/>
</dbReference>
<protein>
    <recommendedName>
        <fullName evidence="3">Iron-sulfur cluster repair di-iron protein, ric</fullName>
    </recommendedName>
</protein>
<accession>A0A0R1V490</accession>
<sequence>MSRYSELQEEYFPDLETYTLAITRAHGKNHPETFKVHELFNKIEAKSQAKEDVSSEYQEIRKLTDNYKIPTDACPTMEKTYNFLSELDQAYSTEK</sequence>
<evidence type="ECO:0000313" key="2">
    <source>
        <dbReference type="Proteomes" id="UP000051166"/>
    </source>
</evidence>
<gene>
    <name evidence="1" type="ORF">FD50_GL001228</name>
</gene>
<keyword evidence="2" id="KW-1185">Reference proteome</keyword>
<evidence type="ECO:0000313" key="1">
    <source>
        <dbReference type="EMBL" id="KRM00353.1"/>
    </source>
</evidence>
<dbReference type="PATRIC" id="fig|1423801.4.peg.1252"/>
<dbReference type="Proteomes" id="UP000051166">
    <property type="component" value="Unassembled WGS sequence"/>
</dbReference>
<reference evidence="1 2" key="1">
    <citation type="journal article" date="2015" name="Genome Announc.">
        <title>Expanding the biotechnology potential of lactobacilli through comparative genomics of 213 strains and associated genera.</title>
        <authorList>
            <person name="Sun Z."/>
            <person name="Harris H.M."/>
            <person name="McCann A."/>
            <person name="Guo C."/>
            <person name="Argimon S."/>
            <person name="Zhang W."/>
            <person name="Yang X."/>
            <person name="Jeffery I.B."/>
            <person name="Cooney J.C."/>
            <person name="Kagawa T.F."/>
            <person name="Liu W."/>
            <person name="Song Y."/>
            <person name="Salvetti E."/>
            <person name="Wrobel A."/>
            <person name="Rasinkangas P."/>
            <person name="Parkhill J."/>
            <person name="Rea M.C."/>
            <person name="O'Sullivan O."/>
            <person name="Ritari J."/>
            <person name="Douillard F.P."/>
            <person name="Paul Ross R."/>
            <person name="Yang R."/>
            <person name="Briner A.E."/>
            <person name="Felis G.E."/>
            <person name="de Vos W.M."/>
            <person name="Barrangou R."/>
            <person name="Klaenhammer T.R."/>
            <person name="Caufield P.W."/>
            <person name="Cui Y."/>
            <person name="Zhang H."/>
            <person name="O'Toole P.W."/>
        </authorList>
    </citation>
    <scope>NUCLEOTIDE SEQUENCE [LARGE SCALE GENOMIC DNA]</scope>
    <source>
        <strain evidence="1 2">DSM 16230</strain>
    </source>
</reference>
<dbReference type="GeneID" id="98307058"/>
<dbReference type="RefSeq" id="WP_054758123.1">
    <property type="nucleotide sequence ID" value="NZ_AZFQ01000010.1"/>
</dbReference>
<proteinExistence type="predicted"/>
<dbReference type="OrthoDB" id="9797132at2"/>
<organism evidence="1 2">
    <name type="scientific">Liquorilactobacillus satsumensis DSM 16230 = JCM 12392</name>
    <dbReference type="NCBI Taxonomy" id="1423801"/>
    <lineage>
        <taxon>Bacteria</taxon>
        <taxon>Bacillati</taxon>
        <taxon>Bacillota</taxon>
        <taxon>Bacilli</taxon>
        <taxon>Lactobacillales</taxon>
        <taxon>Lactobacillaceae</taxon>
        <taxon>Liquorilactobacillus</taxon>
    </lineage>
</organism>
<name>A0A0R1V490_9LACO</name>